<evidence type="ECO:0000313" key="10">
    <source>
        <dbReference type="EMBL" id="QPG76093.1"/>
    </source>
</evidence>
<keyword evidence="5 7" id="KW-0508">mRNA splicing</keyword>
<evidence type="ECO:0000256" key="3">
    <source>
        <dbReference type="ARBA" id="ARBA00022664"/>
    </source>
</evidence>
<evidence type="ECO:0000256" key="6">
    <source>
        <dbReference type="ARBA" id="ARBA00023242"/>
    </source>
</evidence>
<dbReference type="KEGG" id="bnn:FOA43_003479"/>
<keyword evidence="4 7" id="KW-0747">Spliceosome</keyword>
<name>A0A875S594_EENNA</name>
<feature type="domain" description="Pre-mRNA-splicing factor SLU7" evidence="9">
    <location>
        <begin position="156"/>
        <end position="368"/>
    </location>
</feature>
<organism evidence="10 11">
    <name type="scientific">Eeniella nana</name>
    <name type="common">Yeast</name>
    <name type="synonym">Brettanomyces nanus</name>
    <dbReference type="NCBI Taxonomy" id="13502"/>
    <lineage>
        <taxon>Eukaryota</taxon>
        <taxon>Fungi</taxon>
        <taxon>Dikarya</taxon>
        <taxon>Ascomycota</taxon>
        <taxon>Saccharomycotina</taxon>
        <taxon>Pichiomycetes</taxon>
        <taxon>Pichiales</taxon>
        <taxon>Pichiaceae</taxon>
        <taxon>Brettanomyces</taxon>
    </lineage>
</organism>
<feature type="compositionally biased region" description="Basic and acidic residues" evidence="8">
    <location>
        <begin position="60"/>
        <end position="71"/>
    </location>
</feature>
<evidence type="ECO:0000313" key="11">
    <source>
        <dbReference type="Proteomes" id="UP000662931"/>
    </source>
</evidence>
<comment type="function">
    <text evidence="7">Involved in pre-mRNA splicing.</text>
</comment>
<dbReference type="PANTHER" id="PTHR12942">
    <property type="entry name" value="STEP II SPLICING FACTOR SLU7"/>
    <property type="match status" value="1"/>
</dbReference>
<comment type="subcellular location">
    <subcellularLocation>
        <location evidence="1 7">Nucleus</location>
    </subcellularLocation>
</comment>
<protein>
    <recommendedName>
        <fullName evidence="7">Pre-mRNA-splicing factor SLU7</fullName>
    </recommendedName>
</protein>
<accession>A0A875S594</accession>
<dbReference type="OrthoDB" id="249612at2759"/>
<dbReference type="Proteomes" id="UP000662931">
    <property type="component" value="Chromosome 4"/>
</dbReference>
<evidence type="ECO:0000256" key="7">
    <source>
        <dbReference type="RuleBase" id="RU367071"/>
    </source>
</evidence>
<dbReference type="RefSeq" id="XP_038779658.1">
    <property type="nucleotide sequence ID" value="XM_038923730.1"/>
</dbReference>
<evidence type="ECO:0000256" key="1">
    <source>
        <dbReference type="ARBA" id="ARBA00004123"/>
    </source>
</evidence>
<reference evidence="10" key="1">
    <citation type="submission" date="2020-10" db="EMBL/GenBank/DDBJ databases">
        <authorList>
            <person name="Roach M.J.R."/>
        </authorList>
    </citation>
    <scope>NUCLEOTIDE SEQUENCE</scope>
    <source>
        <strain evidence="10">CBS 1945</strain>
    </source>
</reference>
<dbReference type="Pfam" id="PF11708">
    <property type="entry name" value="Slu7"/>
    <property type="match status" value="1"/>
</dbReference>
<feature type="region of interest" description="Disordered" evidence="8">
    <location>
        <begin position="60"/>
        <end position="89"/>
    </location>
</feature>
<evidence type="ECO:0000259" key="9">
    <source>
        <dbReference type="Pfam" id="PF11708"/>
    </source>
</evidence>
<evidence type="ECO:0000256" key="4">
    <source>
        <dbReference type="ARBA" id="ARBA00022728"/>
    </source>
</evidence>
<dbReference type="GeneID" id="62196879"/>
<evidence type="ECO:0000256" key="5">
    <source>
        <dbReference type="ARBA" id="ARBA00023187"/>
    </source>
</evidence>
<dbReference type="GO" id="GO:0030628">
    <property type="term" value="F:pre-mRNA 3'-splice site binding"/>
    <property type="evidence" value="ECO:0007669"/>
    <property type="project" value="UniProtKB-UniRule"/>
</dbReference>
<evidence type="ECO:0000256" key="8">
    <source>
        <dbReference type="SAM" id="MobiDB-lite"/>
    </source>
</evidence>
<dbReference type="GO" id="GO:0000398">
    <property type="term" value="P:mRNA splicing, via spliceosome"/>
    <property type="evidence" value="ECO:0007669"/>
    <property type="project" value="UniProtKB-UniRule"/>
</dbReference>
<gene>
    <name evidence="10" type="ORF">FOA43_003479</name>
</gene>
<dbReference type="AlphaFoldDB" id="A0A875S594"/>
<dbReference type="EMBL" id="CP064815">
    <property type="protein sequence ID" value="QPG76093.1"/>
    <property type="molecule type" value="Genomic_DNA"/>
</dbReference>
<feature type="compositionally biased region" description="Basic and acidic residues" evidence="8">
    <location>
        <begin position="78"/>
        <end position="89"/>
    </location>
</feature>
<keyword evidence="3 7" id="KW-0507">mRNA processing</keyword>
<keyword evidence="11" id="KW-1185">Reference proteome</keyword>
<keyword evidence="6 7" id="KW-0539">Nucleus</keyword>
<sequence length="375" mass="44094">MSFEDHSKKPRYDASGNKINDYIPYYISKKPWYYESEALKNNSNIRKRNAEEERIAMTTEERFKHQRKDMEADLAPNDEPRKGEGIKEEFEKVEVKRSIRSVRQKSVCGNCGSSNHATKDCLDRPRRVKYRYRTHSKSEDTSNRHDGYLVRKETNNYDEKRDRWHGFDVDSEYDEQVKKMKQKEKNMRNKMTTDVDLEELDNDELEEMKELGLIDDIKKAKKDATLKAVIENNPLAAEKNTRASVRSLDEKPRYLEVIDSGEELRFNPKSRVYKDLKEGYLNSRGQFIPYLNGEAADFEKMKQFTHGIQQQRKEKWENGEKDVTSMADLTYTEEASPTAVMLATKKKKLELDEVREAKRRQLLAKYGALGIEKKD</sequence>
<dbReference type="InterPro" id="IPR021715">
    <property type="entry name" value="Slu7_dom"/>
</dbReference>
<dbReference type="InterPro" id="IPR039974">
    <property type="entry name" value="Splicing_factor_SLU7"/>
</dbReference>
<comment type="similarity">
    <text evidence="2 7">Belongs to the SLU7 family.</text>
</comment>
<dbReference type="GO" id="GO:0005681">
    <property type="term" value="C:spliceosomal complex"/>
    <property type="evidence" value="ECO:0007669"/>
    <property type="project" value="UniProtKB-UniRule"/>
</dbReference>
<evidence type="ECO:0000256" key="2">
    <source>
        <dbReference type="ARBA" id="ARBA00007203"/>
    </source>
</evidence>
<comment type="subunit">
    <text evidence="7">Associated with the spliceosome.</text>
</comment>
<proteinExistence type="inferred from homology"/>
<dbReference type="PANTHER" id="PTHR12942:SF2">
    <property type="entry name" value="PRE-MRNA-SPLICING FACTOR SLU7"/>
    <property type="match status" value="1"/>
</dbReference>